<feature type="repeat" description="WD" evidence="7">
    <location>
        <begin position="930"/>
        <end position="971"/>
    </location>
</feature>
<keyword evidence="10" id="KW-1185">Reference proteome</keyword>
<dbReference type="GO" id="GO:0042393">
    <property type="term" value="F:histone binding"/>
    <property type="evidence" value="ECO:0007669"/>
    <property type="project" value="TreeGrafter"/>
</dbReference>
<dbReference type="Pfam" id="PF24883">
    <property type="entry name" value="NPHP3_N"/>
    <property type="match status" value="1"/>
</dbReference>
<dbReference type="PROSITE" id="PS50294">
    <property type="entry name" value="WD_REPEATS_REGION"/>
    <property type="match status" value="2"/>
</dbReference>
<evidence type="ECO:0000313" key="9">
    <source>
        <dbReference type="EMBL" id="KAJ5225471.1"/>
    </source>
</evidence>
<dbReference type="SMART" id="SM00320">
    <property type="entry name" value="WD40"/>
    <property type="match status" value="8"/>
</dbReference>
<dbReference type="Gene3D" id="3.40.50.300">
    <property type="entry name" value="P-loop containing nucleotide triphosphate hydrolases"/>
    <property type="match status" value="1"/>
</dbReference>
<comment type="function">
    <text evidence="6">Involved in mitochondrial fission. Acts as an adapter protein required to form mitochondrial fission complexes. Formation of these complexes is required to promote constriction and fission of the mitochondrial compartment at a late step in mitochondrial division.</text>
</comment>
<sequence length="1262" mass="140131">MAASISFGTNEGVQVGVNHGSVTTNHFYSNQDVLDKLPVAYGAEFESYVDQHEERCLPGTRTELLQRIMTWASSPGGKTLFWLNGMAGTGKSTIARTVAYALKEKGILGASFFFKRGEGDRGSALRLFPTLARQLALKVPALAPELEKATKADPDVAFKALREQFEKLLLDPLLALSAHATSTTGGALTIAVVLDALDECEKDEDVRAILHLLPRLQKTSYVNVRILLTSRPELPIRLGFQQIEAEYEDLILHEVPEAVTAKDISLYLNHRLAIIRQERALPVDWPPAEEIESIVKISVPLFIFAATVCRVVEDPYSDPVDNLTEIISDRCEGSQLVATYLPIFSRILKLQARSNRKEEQMIREFREIIGGIVMLEDPLPIQALSRLLDIPERVFRMRLNALHSVIYIPHDESSPIRPFHLSFRDFLLDPEIRDRTPFWVDDKETHHQIAVKCISICTKLRRDICNLQDPAAQRKDLDPKKIEQCIPRELQYSCRFWARHLLQSSMPTSLISTATSFLQRYFLYWVEAMSILGLTSDIIIVLDQLEETINSENAALLGEFLHDAKLFVNMNWQICNKWPLQVYFSGLLFSPATSLVCQSFKHEFPDWNVLIDGPNISGIVLRKLEGHSGLISSLVFSADERLIASSSSDGTINIWDVNTGTLRQSVETLAGARSLSFSPDGKSVAFIDFSWRNDSELSSTSYSTSENYGVFLLDVATGDVQEMSSNPISDMDEPEAAFVPNRQEVVWSSNRAITLYSIKENSSQIVLDGSFEGPLAFSQDGRLMALSCSNRTVQIWNTHTWSLEGTAGVFEFPVSCMRLSSDATFLVVELSRSGGITVWDLATNSVRSRLRSMPHFRFDISPVGHLATSDILGGLTIWDVPVLRIPKSIPGHTRPVTALSFSRSGRTLATGSSDKDILLWSTKSFLSTDVDRFTRRVLKVDVSPSGLFAASAFSDGTIGIWDATASRLTHILVGHSSHASFMDFAPHAPLLASASAAKVRIWNIMTGKLVINLDDPSLGILAIKWTDRGQTFMVLSDSNDDNGPYKVFVWETTTWTRQLEDIDITPLISGNCACRDPSDHVITAVFSPLGDHLAIALCESLVTVKLGKEADFKILPFSKRGPNRFQKAISYSQDGTFVALATSIARMGGDVRVELWDTTTGTLLHIIKGALNTKKFVFFSGDDSCLHTHLGTLDLAKWRPSGYYKSSRSACGFSMHDGRWVALNDEKVLCLPVSHWPDCVAAKNGTLIIGSSHCTFLLRPKS</sequence>
<evidence type="ECO:0000256" key="5">
    <source>
        <dbReference type="ARBA" id="ARBA00039789"/>
    </source>
</evidence>
<evidence type="ECO:0000313" key="10">
    <source>
        <dbReference type="Proteomes" id="UP001150941"/>
    </source>
</evidence>
<dbReference type="InterPro" id="IPR036322">
    <property type="entry name" value="WD40_repeat_dom_sf"/>
</dbReference>
<feature type="repeat" description="WD" evidence="7">
    <location>
        <begin position="972"/>
        <end position="1012"/>
    </location>
</feature>
<feature type="repeat" description="WD" evidence="7">
    <location>
        <begin position="624"/>
        <end position="665"/>
    </location>
</feature>
<dbReference type="PRINTS" id="PR00320">
    <property type="entry name" value="GPROTEINBRPT"/>
</dbReference>
<reference evidence="9" key="1">
    <citation type="submission" date="2022-11" db="EMBL/GenBank/DDBJ databases">
        <authorList>
            <person name="Petersen C."/>
        </authorList>
    </citation>
    <scope>NUCLEOTIDE SEQUENCE</scope>
    <source>
        <strain evidence="9">IBT 19713</strain>
    </source>
</reference>
<dbReference type="Pfam" id="PF00400">
    <property type="entry name" value="WD40"/>
    <property type="match status" value="5"/>
</dbReference>
<dbReference type="Gene3D" id="2.130.10.10">
    <property type="entry name" value="YVTN repeat-like/Quinoprotein amine dehydrogenase"/>
    <property type="match status" value="4"/>
</dbReference>
<dbReference type="SUPFAM" id="SSF50978">
    <property type="entry name" value="WD40 repeat-like"/>
    <property type="match status" value="1"/>
</dbReference>
<dbReference type="InterPro" id="IPR015943">
    <property type="entry name" value="WD40/YVTN_repeat-like_dom_sf"/>
</dbReference>
<dbReference type="PANTHER" id="PTHR22847:SF637">
    <property type="entry name" value="WD REPEAT DOMAIN 5B"/>
    <property type="match status" value="1"/>
</dbReference>
<organism evidence="9 10">
    <name type="scientific">Penicillium chermesinum</name>
    <dbReference type="NCBI Taxonomy" id="63820"/>
    <lineage>
        <taxon>Eukaryota</taxon>
        <taxon>Fungi</taxon>
        <taxon>Dikarya</taxon>
        <taxon>Ascomycota</taxon>
        <taxon>Pezizomycotina</taxon>
        <taxon>Eurotiomycetes</taxon>
        <taxon>Eurotiomycetidae</taxon>
        <taxon>Eurotiales</taxon>
        <taxon>Aspergillaceae</taxon>
        <taxon>Penicillium</taxon>
    </lineage>
</organism>
<proteinExistence type="inferred from homology"/>
<comment type="caution">
    <text evidence="9">The sequence shown here is derived from an EMBL/GenBank/DDBJ whole genome shotgun (WGS) entry which is preliminary data.</text>
</comment>
<dbReference type="InterPro" id="IPR007111">
    <property type="entry name" value="NACHT_NTPase"/>
</dbReference>
<dbReference type="SUPFAM" id="SSF52540">
    <property type="entry name" value="P-loop containing nucleoside triphosphate hydrolases"/>
    <property type="match status" value="1"/>
</dbReference>
<evidence type="ECO:0000256" key="4">
    <source>
        <dbReference type="ARBA" id="ARBA00038415"/>
    </source>
</evidence>
<keyword evidence="2 7" id="KW-0853">WD repeat</keyword>
<dbReference type="GO" id="GO:0005741">
    <property type="term" value="C:mitochondrial outer membrane"/>
    <property type="evidence" value="ECO:0007669"/>
    <property type="project" value="UniProtKB-SubCell"/>
</dbReference>
<feature type="repeat" description="WD" evidence="7">
    <location>
        <begin position="889"/>
        <end position="924"/>
    </location>
</feature>
<dbReference type="PROSITE" id="PS50837">
    <property type="entry name" value="NACHT"/>
    <property type="match status" value="1"/>
</dbReference>
<dbReference type="PROSITE" id="PS00678">
    <property type="entry name" value="WD_REPEATS_1"/>
    <property type="match status" value="1"/>
</dbReference>
<dbReference type="OrthoDB" id="1577640at2759"/>
<evidence type="ECO:0000259" key="8">
    <source>
        <dbReference type="PROSITE" id="PS50837"/>
    </source>
</evidence>
<dbReference type="Proteomes" id="UP001150941">
    <property type="component" value="Unassembled WGS sequence"/>
</dbReference>
<accession>A0A9W9TJV0</accession>
<evidence type="ECO:0000256" key="2">
    <source>
        <dbReference type="ARBA" id="ARBA00022574"/>
    </source>
</evidence>
<dbReference type="InterPro" id="IPR020472">
    <property type="entry name" value="WD40_PAC1"/>
</dbReference>
<dbReference type="InterPro" id="IPR011044">
    <property type="entry name" value="Quino_amine_DH_bsu"/>
</dbReference>
<comment type="subcellular location">
    <subcellularLocation>
        <location evidence="1">Mitochondrion outer membrane</location>
        <topology evidence="1">Peripheral membrane protein</topology>
        <orientation evidence="1">Cytoplasmic side</orientation>
    </subcellularLocation>
</comment>
<dbReference type="InterPro" id="IPR001680">
    <property type="entry name" value="WD40_rpt"/>
</dbReference>
<dbReference type="InterPro" id="IPR019775">
    <property type="entry name" value="WD40_repeat_CS"/>
</dbReference>
<evidence type="ECO:0000256" key="6">
    <source>
        <dbReference type="ARBA" id="ARBA00043913"/>
    </source>
</evidence>
<evidence type="ECO:0000256" key="3">
    <source>
        <dbReference type="ARBA" id="ARBA00022737"/>
    </source>
</evidence>
<dbReference type="InterPro" id="IPR056884">
    <property type="entry name" value="NPHP3-like_N"/>
</dbReference>
<dbReference type="PROSITE" id="PS50082">
    <property type="entry name" value="WD_REPEATS_2"/>
    <property type="match status" value="4"/>
</dbReference>
<evidence type="ECO:0000256" key="1">
    <source>
        <dbReference type="ARBA" id="ARBA00004570"/>
    </source>
</evidence>
<dbReference type="RefSeq" id="XP_058328882.1">
    <property type="nucleotide sequence ID" value="XM_058475992.1"/>
</dbReference>
<dbReference type="SUPFAM" id="SSF69322">
    <property type="entry name" value="Tricorn protease domain 2"/>
    <property type="match status" value="1"/>
</dbReference>
<dbReference type="EMBL" id="JAPQKS010000005">
    <property type="protein sequence ID" value="KAJ5225471.1"/>
    <property type="molecule type" value="Genomic_DNA"/>
</dbReference>
<dbReference type="PANTHER" id="PTHR22847">
    <property type="entry name" value="WD40 REPEAT PROTEIN"/>
    <property type="match status" value="1"/>
</dbReference>
<gene>
    <name evidence="9" type="ORF">N7468_006696</name>
</gene>
<comment type="similarity">
    <text evidence="4">Belongs to the WD repeat MDV1/CAF4 family.</text>
</comment>
<name>A0A9W9TJV0_9EURO</name>
<dbReference type="GeneID" id="83203295"/>
<evidence type="ECO:0000256" key="7">
    <source>
        <dbReference type="PROSITE-ProRule" id="PRU00221"/>
    </source>
</evidence>
<dbReference type="SUPFAM" id="SSF50969">
    <property type="entry name" value="YVTN repeat-like/Quinoprotein amine dehydrogenase"/>
    <property type="match status" value="1"/>
</dbReference>
<reference evidence="9" key="2">
    <citation type="journal article" date="2023" name="IMA Fungus">
        <title>Comparative genomic study of the Penicillium genus elucidates a diverse pangenome and 15 lateral gene transfer events.</title>
        <authorList>
            <person name="Petersen C."/>
            <person name="Sorensen T."/>
            <person name="Nielsen M.R."/>
            <person name="Sondergaard T.E."/>
            <person name="Sorensen J.L."/>
            <person name="Fitzpatrick D.A."/>
            <person name="Frisvad J.C."/>
            <person name="Nielsen K.L."/>
        </authorList>
    </citation>
    <scope>NUCLEOTIDE SEQUENCE</scope>
    <source>
        <strain evidence="9">IBT 19713</strain>
    </source>
</reference>
<dbReference type="InterPro" id="IPR027417">
    <property type="entry name" value="P-loop_NTPase"/>
</dbReference>
<keyword evidence="3" id="KW-0677">Repeat</keyword>
<protein>
    <recommendedName>
        <fullName evidence="5">Mitochondrial division protein 1</fullName>
    </recommendedName>
</protein>
<dbReference type="GO" id="GO:0048188">
    <property type="term" value="C:Set1C/COMPASS complex"/>
    <property type="evidence" value="ECO:0007669"/>
    <property type="project" value="TreeGrafter"/>
</dbReference>
<feature type="domain" description="NACHT" evidence="8">
    <location>
        <begin position="79"/>
        <end position="232"/>
    </location>
</feature>
<dbReference type="AlphaFoldDB" id="A0A9W9TJV0"/>